<evidence type="ECO:0000313" key="3">
    <source>
        <dbReference type="Proteomes" id="UP000267430"/>
    </source>
</evidence>
<sequence length="173" mass="19321">MGLSTNLVSLSLGLSVLLFTGCSNEEISKDTEQAAKQVEQKAEEATGQVKEEVKQLSDTAKKETPVIVQNMKDIYKEGDQKIKENTLQKGDKATVKKDAYLALNPEAYDELYQLIEVNDLKGVEKIEKEKQVSAINKDSEVEVIERDVRRTRVKMTDSGKEGYLPTTLLEPAK</sequence>
<accession>A0A3S0TYG3</accession>
<reference evidence="2 3" key="1">
    <citation type="submission" date="2018-12" db="EMBL/GenBank/DDBJ databases">
        <title>Bacillus chawlae sp. nov., Bacillus glennii sp. nov., and Bacillus saganii sp. nov. Isolated from the Vehicle Assembly Building at Kennedy Space Center where the Viking Spacecraft were Assembled.</title>
        <authorList>
            <person name="Seuylemezian A."/>
            <person name="Vaishampayan P."/>
        </authorList>
    </citation>
    <scope>NUCLEOTIDE SEQUENCE [LARGE SCALE GENOMIC DNA]</scope>
    <source>
        <strain evidence="2 3">L5</strain>
    </source>
</reference>
<dbReference type="EMBL" id="RYZZ01000029">
    <property type="protein sequence ID" value="RUQ27210.1"/>
    <property type="molecule type" value="Genomic_DNA"/>
</dbReference>
<dbReference type="Proteomes" id="UP000267430">
    <property type="component" value="Unassembled WGS sequence"/>
</dbReference>
<evidence type="ECO:0000256" key="1">
    <source>
        <dbReference type="SAM" id="MobiDB-lite"/>
    </source>
</evidence>
<proteinExistence type="predicted"/>
<name>A0A3S0TYG3_9BACI</name>
<keyword evidence="3" id="KW-1185">Reference proteome</keyword>
<dbReference type="RefSeq" id="WP_126866193.1">
    <property type="nucleotide sequence ID" value="NZ_JAUSTX010000011.1"/>
</dbReference>
<dbReference type="OrthoDB" id="2877146at2"/>
<feature type="region of interest" description="Disordered" evidence="1">
    <location>
        <begin position="33"/>
        <end position="56"/>
    </location>
</feature>
<organism evidence="2 3">
    <name type="scientific">Peribacillus cavernae</name>
    <dbReference type="NCBI Taxonomy" id="1674310"/>
    <lineage>
        <taxon>Bacteria</taxon>
        <taxon>Bacillati</taxon>
        <taxon>Bacillota</taxon>
        <taxon>Bacilli</taxon>
        <taxon>Bacillales</taxon>
        <taxon>Bacillaceae</taxon>
        <taxon>Peribacillus</taxon>
    </lineage>
</organism>
<evidence type="ECO:0000313" key="2">
    <source>
        <dbReference type="EMBL" id="RUQ27210.1"/>
    </source>
</evidence>
<protein>
    <submittedName>
        <fullName evidence="2">Uncharacterized protein</fullName>
    </submittedName>
</protein>
<feature type="region of interest" description="Disordered" evidence="1">
    <location>
        <begin position="154"/>
        <end position="173"/>
    </location>
</feature>
<dbReference type="AlphaFoldDB" id="A0A3S0TYG3"/>
<gene>
    <name evidence="2" type="ORF">ELQ35_16640</name>
</gene>
<comment type="caution">
    <text evidence="2">The sequence shown here is derived from an EMBL/GenBank/DDBJ whole genome shotgun (WGS) entry which is preliminary data.</text>
</comment>